<comment type="catalytic activity">
    <reaction evidence="7">
        <text>a lipid X + a UDP-2-N,3-O-bis[(3R)-3-hydroxyacyl]-alpha-D-glucosamine = a lipid A disaccharide + UDP + H(+)</text>
        <dbReference type="Rhea" id="RHEA:67828"/>
        <dbReference type="ChEBI" id="CHEBI:15378"/>
        <dbReference type="ChEBI" id="CHEBI:58223"/>
        <dbReference type="ChEBI" id="CHEBI:137748"/>
        <dbReference type="ChEBI" id="CHEBI:176338"/>
        <dbReference type="ChEBI" id="CHEBI:176343"/>
        <dbReference type="EC" id="2.4.1.182"/>
    </reaction>
</comment>
<dbReference type="EMBL" id="OB685219">
    <property type="protein sequence ID" value="CAD7237150.1"/>
    <property type="molecule type" value="Genomic_DNA"/>
</dbReference>
<evidence type="ECO:0000256" key="5">
    <source>
        <dbReference type="ARBA" id="ARBA00022679"/>
    </source>
</evidence>
<dbReference type="Gene3D" id="3.40.50.2000">
    <property type="entry name" value="Glycogen Phosphorylase B"/>
    <property type="match status" value="1"/>
</dbReference>
<dbReference type="NCBIfam" id="TIGR00215">
    <property type="entry name" value="lpxB"/>
    <property type="match status" value="1"/>
</dbReference>
<dbReference type="GO" id="GO:0005543">
    <property type="term" value="F:phospholipid binding"/>
    <property type="evidence" value="ECO:0007669"/>
    <property type="project" value="TreeGrafter"/>
</dbReference>
<evidence type="ECO:0000256" key="1">
    <source>
        <dbReference type="ARBA" id="ARBA00012687"/>
    </source>
</evidence>
<dbReference type="AlphaFoldDB" id="A0A7R8ZYZ4"/>
<evidence type="ECO:0000256" key="4">
    <source>
        <dbReference type="ARBA" id="ARBA00022676"/>
    </source>
</evidence>
<evidence type="ECO:0000256" key="7">
    <source>
        <dbReference type="ARBA" id="ARBA00048975"/>
    </source>
</evidence>
<keyword evidence="4" id="KW-0328">Glycosyltransferase</keyword>
<evidence type="ECO:0000313" key="8">
    <source>
        <dbReference type="EMBL" id="CAD7237150.1"/>
    </source>
</evidence>
<dbReference type="GO" id="GO:0009245">
    <property type="term" value="P:lipid A biosynthetic process"/>
    <property type="evidence" value="ECO:0007669"/>
    <property type="project" value="UniProtKB-KW"/>
</dbReference>
<proteinExistence type="predicted"/>
<reference evidence="8" key="1">
    <citation type="submission" date="2020-11" db="EMBL/GenBank/DDBJ databases">
        <authorList>
            <person name="Tran Van P."/>
        </authorList>
    </citation>
    <scope>NUCLEOTIDE SEQUENCE</scope>
</reference>
<accession>A0A7R8ZYZ4</accession>
<keyword evidence="3" id="KW-0441">Lipid A biosynthesis</keyword>
<evidence type="ECO:0000256" key="6">
    <source>
        <dbReference type="ARBA" id="ARBA00023098"/>
    </source>
</evidence>
<organism evidence="8">
    <name type="scientific">Cyprideis torosa</name>
    <dbReference type="NCBI Taxonomy" id="163714"/>
    <lineage>
        <taxon>Eukaryota</taxon>
        <taxon>Metazoa</taxon>
        <taxon>Ecdysozoa</taxon>
        <taxon>Arthropoda</taxon>
        <taxon>Crustacea</taxon>
        <taxon>Oligostraca</taxon>
        <taxon>Ostracoda</taxon>
        <taxon>Podocopa</taxon>
        <taxon>Podocopida</taxon>
        <taxon>Cytherocopina</taxon>
        <taxon>Cytheroidea</taxon>
        <taxon>Cytherideidae</taxon>
        <taxon>Cyprideis</taxon>
    </lineage>
</organism>
<dbReference type="PANTHER" id="PTHR30372:SF4">
    <property type="entry name" value="LIPID-A-DISACCHARIDE SYNTHASE, MITOCHONDRIAL-RELATED"/>
    <property type="match status" value="1"/>
</dbReference>
<evidence type="ECO:0000256" key="3">
    <source>
        <dbReference type="ARBA" id="ARBA00022556"/>
    </source>
</evidence>
<dbReference type="Pfam" id="PF02684">
    <property type="entry name" value="LpxB"/>
    <property type="match status" value="1"/>
</dbReference>
<dbReference type="EC" id="2.4.1.182" evidence="1"/>
<keyword evidence="2" id="KW-0444">Lipid biosynthesis</keyword>
<dbReference type="OrthoDB" id="2419at2759"/>
<dbReference type="PANTHER" id="PTHR30372">
    <property type="entry name" value="LIPID-A-DISACCHARIDE SYNTHASE"/>
    <property type="match status" value="1"/>
</dbReference>
<gene>
    <name evidence="8" type="ORF">CTOB1V02_LOCUS14965</name>
</gene>
<dbReference type="InterPro" id="IPR003835">
    <property type="entry name" value="Glyco_trans_19"/>
</dbReference>
<keyword evidence="5" id="KW-0808">Transferase</keyword>
<evidence type="ECO:0000256" key="2">
    <source>
        <dbReference type="ARBA" id="ARBA00022516"/>
    </source>
</evidence>
<keyword evidence="6" id="KW-0443">Lipid metabolism</keyword>
<protein>
    <recommendedName>
        <fullName evidence="1">lipid-A-disaccharide synthase</fullName>
        <ecNumber evidence="1">2.4.1.182</ecNumber>
    </recommendedName>
</protein>
<name>A0A7R8ZYZ4_9CRUS</name>
<dbReference type="SUPFAM" id="SSF53756">
    <property type="entry name" value="UDP-Glycosyltransferase/glycogen phosphorylase"/>
    <property type="match status" value="1"/>
</dbReference>
<sequence>MLRETGVDILVDNREIAVMGLVEVIKHYPKIRRALKTMEEHLHKAPPDLLILVDYVEFNLKLAKTAKSLGIKVLFYVSPQIWAWRPGRVKKIGTVIDMMATIFPFEVKYYEEANIPARYVGHPLVGKVHASADRETLLAEFKLNPNAPVVSLQPGSRRGEIDQLLEPFIETAIKLKERDPSIQFILPLAPGLDMPWLYERLAAHKNMLKVTLLQPGRSYDAMSMAHVVLSASGTATLETTMMGTPMVVAHRISPISYQIFKRLIRIPHISLANIVAQREIVKEFIQDAVKPENIAAEIERLLVNTAYRDQMVRDMHEVTEKLGHESGSLKVAALAAEMLSG</sequence>
<dbReference type="GO" id="GO:0016020">
    <property type="term" value="C:membrane"/>
    <property type="evidence" value="ECO:0007669"/>
    <property type="project" value="GOC"/>
</dbReference>
<dbReference type="GO" id="GO:0008915">
    <property type="term" value="F:lipid-A-disaccharide synthase activity"/>
    <property type="evidence" value="ECO:0007669"/>
    <property type="project" value="UniProtKB-EC"/>
</dbReference>